<protein>
    <recommendedName>
        <fullName evidence="11">Transcription factor IIIB 50 kDa subunit</fullName>
    </recommendedName>
    <alternativeName>
        <fullName evidence="12">B-related factor 2</fullName>
    </alternativeName>
</protein>
<dbReference type="InterPro" id="IPR036915">
    <property type="entry name" value="Cyclin-like_sf"/>
</dbReference>
<dbReference type="GO" id="GO:0097550">
    <property type="term" value="C:transcription preinitiation complex"/>
    <property type="evidence" value="ECO:0007669"/>
    <property type="project" value="TreeGrafter"/>
</dbReference>
<dbReference type="Gene3D" id="2.20.25.10">
    <property type="match status" value="1"/>
</dbReference>
<evidence type="ECO:0000259" key="16">
    <source>
        <dbReference type="PROSITE" id="PS51134"/>
    </source>
</evidence>
<evidence type="ECO:0000256" key="12">
    <source>
        <dbReference type="ARBA" id="ARBA00042630"/>
    </source>
</evidence>
<dbReference type="PANTHER" id="PTHR11618:SF5">
    <property type="entry name" value="TRANSCRIPTION FACTOR IIIB 50 KDA SUBUNIT"/>
    <property type="match status" value="1"/>
</dbReference>
<dbReference type="Proteomes" id="UP000472265">
    <property type="component" value="Chromosome 12"/>
</dbReference>
<evidence type="ECO:0000313" key="17">
    <source>
        <dbReference type="Ensembl" id="ENSSAUP00010037949.1"/>
    </source>
</evidence>
<dbReference type="Ensembl" id="ENSSAUT00010039962.1">
    <property type="protein sequence ID" value="ENSSAUP00010037949.1"/>
    <property type="gene ID" value="ENSSAUG00010016012.1"/>
</dbReference>
<dbReference type="InterPro" id="IPR000812">
    <property type="entry name" value="TFIIB"/>
</dbReference>
<dbReference type="Pfam" id="PF21886">
    <property type="entry name" value="BRF2-like_C_cyclin_rpt"/>
    <property type="match status" value="1"/>
</dbReference>
<feature type="region of interest" description="Disordered" evidence="15">
    <location>
        <begin position="315"/>
        <end position="339"/>
    </location>
</feature>
<comment type="subcellular location">
    <subcellularLocation>
        <location evidence="1">Nucleus</location>
    </subcellularLocation>
</comment>
<evidence type="ECO:0000256" key="14">
    <source>
        <dbReference type="PROSITE-ProRule" id="PRU00469"/>
    </source>
</evidence>
<dbReference type="GO" id="GO:0017025">
    <property type="term" value="F:TBP-class protein binding"/>
    <property type="evidence" value="ECO:0007669"/>
    <property type="project" value="TreeGrafter"/>
</dbReference>
<dbReference type="GeneTree" id="ENSGT00390000002288"/>
<dbReference type="InterPro" id="IPR054078">
    <property type="entry name" value="BRF2-like_C"/>
</dbReference>
<dbReference type="Pfam" id="PF08271">
    <property type="entry name" value="Zn_Ribbon_TF"/>
    <property type="match status" value="1"/>
</dbReference>
<keyword evidence="18" id="KW-1185">Reference proteome</keyword>
<dbReference type="PROSITE" id="PS51134">
    <property type="entry name" value="ZF_TFIIB"/>
    <property type="match status" value="1"/>
</dbReference>
<keyword evidence="7" id="KW-0805">Transcription regulation</keyword>
<feature type="compositionally biased region" description="Polar residues" evidence="15">
    <location>
        <begin position="368"/>
        <end position="380"/>
    </location>
</feature>
<dbReference type="Gene3D" id="1.10.472.10">
    <property type="entry name" value="Cyclin-like"/>
    <property type="match status" value="2"/>
</dbReference>
<keyword evidence="6" id="KW-0862">Zinc</keyword>
<evidence type="ECO:0000256" key="10">
    <source>
        <dbReference type="ARBA" id="ARBA00023242"/>
    </source>
</evidence>
<evidence type="ECO:0000256" key="8">
    <source>
        <dbReference type="ARBA" id="ARBA00023159"/>
    </source>
</evidence>
<comment type="similarity">
    <text evidence="2">Belongs to the TFIIB family.</text>
</comment>
<feature type="compositionally biased region" description="Acidic residues" evidence="15">
    <location>
        <begin position="411"/>
        <end position="421"/>
    </location>
</feature>
<evidence type="ECO:0000256" key="11">
    <source>
        <dbReference type="ARBA" id="ARBA00039848"/>
    </source>
</evidence>
<gene>
    <name evidence="17" type="primary">brf2</name>
</gene>
<name>A0A671WFR6_SPAAU</name>
<feature type="domain" description="TFIIB-type" evidence="16">
    <location>
        <begin position="4"/>
        <end position="37"/>
    </location>
</feature>
<dbReference type="GO" id="GO:0008270">
    <property type="term" value="F:zinc ion binding"/>
    <property type="evidence" value="ECO:0007669"/>
    <property type="project" value="UniProtKB-KW"/>
</dbReference>
<accession>A0A671WFR6</accession>
<feature type="region of interest" description="Disordered" evidence="15">
    <location>
        <begin position="351"/>
        <end position="381"/>
    </location>
</feature>
<reference evidence="17" key="1">
    <citation type="submission" date="2021-04" db="EMBL/GenBank/DDBJ databases">
        <authorList>
            <consortium name="Wellcome Sanger Institute Data Sharing"/>
        </authorList>
    </citation>
    <scope>NUCLEOTIDE SEQUENCE [LARGE SCALE GENOMIC DNA]</scope>
</reference>
<keyword evidence="5 14" id="KW-0863">Zinc-finger</keyword>
<keyword evidence="8" id="KW-0010">Activator</keyword>
<evidence type="ECO:0000256" key="7">
    <source>
        <dbReference type="ARBA" id="ARBA00023015"/>
    </source>
</evidence>
<dbReference type="AlphaFoldDB" id="A0A671WFR6"/>
<dbReference type="GO" id="GO:0005634">
    <property type="term" value="C:nucleus"/>
    <property type="evidence" value="ECO:0007669"/>
    <property type="project" value="UniProtKB-SubCell"/>
</dbReference>
<evidence type="ECO:0000256" key="15">
    <source>
        <dbReference type="SAM" id="MobiDB-lite"/>
    </source>
</evidence>
<evidence type="ECO:0000256" key="3">
    <source>
        <dbReference type="ARBA" id="ARBA00022723"/>
    </source>
</evidence>
<dbReference type="PANTHER" id="PTHR11618">
    <property type="entry name" value="TRANSCRIPTION INITIATION FACTOR IIB-RELATED"/>
    <property type="match status" value="1"/>
</dbReference>
<evidence type="ECO:0000256" key="5">
    <source>
        <dbReference type="ARBA" id="ARBA00022771"/>
    </source>
</evidence>
<feature type="region of interest" description="Disordered" evidence="15">
    <location>
        <begin position="396"/>
        <end position="422"/>
    </location>
</feature>
<organism evidence="17 18">
    <name type="scientific">Sparus aurata</name>
    <name type="common">Gilthead sea bream</name>
    <dbReference type="NCBI Taxonomy" id="8175"/>
    <lineage>
        <taxon>Eukaryota</taxon>
        <taxon>Metazoa</taxon>
        <taxon>Chordata</taxon>
        <taxon>Craniata</taxon>
        <taxon>Vertebrata</taxon>
        <taxon>Euteleostomi</taxon>
        <taxon>Actinopterygii</taxon>
        <taxon>Neopterygii</taxon>
        <taxon>Teleostei</taxon>
        <taxon>Neoteleostei</taxon>
        <taxon>Acanthomorphata</taxon>
        <taxon>Eupercaria</taxon>
        <taxon>Spariformes</taxon>
        <taxon>Sparidae</taxon>
        <taxon>Sparus</taxon>
    </lineage>
</organism>
<dbReference type="GeneID" id="115592193"/>
<dbReference type="OMA" id="DLPHPAY"/>
<dbReference type="InParanoid" id="A0A671WFR6"/>
<evidence type="ECO:0000256" key="9">
    <source>
        <dbReference type="ARBA" id="ARBA00023163"/>
    </source>
</evidence>
<evidence type="ECO:0000256" key="2">
    <source>
        <dbReference type="ARBA" id="ARBA00010857"/>
    </source>
</evidence>
<comment type="function">
    <text evidence="13">General activator of RNA polymerase III transcription. Factor exclusively required for RNA polymerase III transcription of genes with promoter elements upstream of the initiation sites. Contributes to the regulation of gene expression; functions as activator in the absence of oxidative stress. Down-regulates expression of target genes in response to oxidative stress. Overexpression protects cells against apoptosis in response to oxidative stress.</text>
</comment>
<dbReference type="OrthoDB" id="2121711at2759"/>
<reference evidence="17" key="3">
    <citation type="submission" date="2025-09" db="UniProtKB">
        <authorList>
            <consortium name="Ensembl"/>
        </authorList>
    </citation>
    <scope>IDENTIFICATION</scope>
</reference>
<evidence type="ECO:0000256" key="6">
    <source>
        <dbReference type="ARBA" id="ARBA00022833"/>
    </source>
</evidence>
<keyword evidence="3" id="KW-0479">Metal-binding</keyword>
<dbReference type="CTD" id="55290"/>
<evidence type="ECO:0000256" key="13">
    <source>
        <dbReference type="ARBA" id="ARBA00045875"/>
    </source>
</evidence>
<proteinExistence type="inferred from homology"/>
<keyword evidence="9" id="KW-0804">Transcription</keyword>
<evidence type="ECO:0000313" key="18">
    <source>
        <dbReference type="Proteomes" id="UP000472265"/>
    </source>
</evidence>
<dbReference type="SUPFAM" id="SSF47954">
    <property type="entry name" value="Cyclin-like"/>
    <property type="match status" value="2"/>
</dbReference>
<keyword evidence="10" id="KW-0539">Nucleus</keyword>
<reference evidence="17" key="2">
    <citation type="submission" date="2025-08" db="UniProtKB">
        <authorList>
            <consortium name="Ensembl"/>
        </authorList>
    </citation>
    <scope>IDENTIFICATION</scope>
</reference>
<dbReference type="RefSeq" id="XP_030290604.1">
    <property type="nucleotide sequence ID" value="XM_030434744.1"/>
</dbReference>
<evidence type="ECO:0000256" key="1">
    <source>
        <dbReference type="ARBA" id="ARBA00004123"/>
    </source>
</evidence>
<dbReference type="GO" id="GO:0070897">
    <property type="term" value="P:transcription preinitiation complex assembly"/>
    <property type="evidence" value="ECO:0007669"/>
    <property type="project" value="InterPro"/>
</dbReference>
<dbReference type="InterPro" id="IPR013137">
    <property type="entry name" value="Znf_TFIIB"/>
</dbReference>
<sequence length="449" mass="49921">MSGAGVSCPGCGSSNIVDDDLYSQAQMVCVDCGSVVSEGVLAHDPNGGSDVSYSWTTAVTRKPCVNLVKGLQRVKAICRILRVNKEIEDLSQTYYKQAYQHQTFIKVSLQKKEVLAGCCVLVSCRLLNWPITMATMSCLLDADPMVVGVVYQEMVKVLRIEAPIVNVTDVVEAHSQEYKISLLHVPEQLAENSKDLAKRAVALVELAADTWIVTGRKPIPIMMAAIYLAWQSLKPSKQRLKFTLDRFCQIAKVNKHRTALKRITEMKEVLCKLGREIPWVREEVTPDNVVRQVDDILKNRYALLRRALRTHEDALQAEDSVTEEVASSQASEPVEHTPNASAVELYGLNSERTQQPGDGNESPCTAPELQNDSQESQESAPNWGKRMLFAPPCVTHPKRRRAGLPGLQDVNGDEEISDSEIDSYIRTPREAREFALTQKILSLSESEKS</sequence>
<evidence type="ECO:0000256" key="4">
    <source>
        <dbReference type="ARBA" id="ARBA00022737"/>
    </source>
</evidence>
<keyword evidence="4" id="KW-0677">Repeat</keyword>
<dbReference type="SUPFAM" id="SSF57783">
    <property type="entry name" value="Zinc beta-ribbon"/>
    <property type="match status" value="1"/>
</dbReference>
<dbReference type="FunCoup" id="A0A671WFR6">
    <property type="interactions" value="230"/>
</dbReference>